<evidence type="ECO:0000313" key="2">
    <source>
        <dbReference type="Proteomes" id="UP001283361"/>
    </source>
</evidence>
<proteinExistence type="predicted"/>
<comment type="caution">
    <text evidence="1">The sequence shown here is derived from an EMBL/GenBank/DDBJ whole genome shotgun (WGS) entry which is preliminary data.</text>
</comment>
<organism evidence="1 2">
    <name type="scientific">Elysia crispata</name>
    <name type="common">lettuce slug</name>
    <dbReference type="NCBI Taxonomy" id="231223"/>
    <lineage>
        <taxon>Eukaryota</taxon>
        <taxon>Metazoa</taxon>
        <taxon>Spiralia</taxon>
        <taxon>Lophotrochozoa</taxon>
        <taxon>Mollusca</taxon>
        <taxon>Gastropoda</taxon>
        <taxon>Heterobranchia</taxon>
        <taxon>Euthyneura</taxon>
        <taxon>Panpulmonata</taxon>
        <taxon>Sacoglossa</taxon>
        <taxon>Placobranchoidea</taxon>
        <taxon>Plakobranchidae</taxon>
        <taxon>Elysia</taxon>
    </lineage>
</organism>
<keyword evidence="2" id="KW-1185">Reference proteome</keyword>
<reference evidence="1" key="1">
    <citation type="journal article" date="2023" name="G3 (Bethesda)">
        <title>A reference genome for the long-term kleptoplast-retaining sea slug Elysia crispata morphotype clarki.</title>
        <authorList>
            <person name="Eastman K.E."/>
            <person name="Pendleton A.L."/>
            <person name="Shaikh M.A."/>
            <person name="Suttiyut T."/>
            <person name="Ogas R."/>
            <person name="Tomko P."/>
            <person name="Gavelis G."/>
            <person name="Widhalm J.R."/>
            <person name="Wisecaver J.H."/>
        </authorList>
    </citation>
    <scope>NUCLEOTIDE SEQUENCE</scope>
    <source>
        <strain evidence="1">ECLA1</strain>
    </source>
</reference>
<dbReference type="Proteomes" id="UP001283361">
    <property type="component" value="Unassembled WGS sequence"/>
</dbReference>
<sequence length="177" mass="19886">MLGEEFVMAGTVQISSYLLFEGYTGYEIVTLSNLTEGRCGKSLWWQALHSLGIKSIILAIWTPKFAVVILRSRKIILILCLREWTGQLQQHFVLSYKPTQISLRFSVAALFCFHFHWFPAPPSMTITNSLLSVVLPLLTAPSQNSCFTLRLLLTSAPSPYFVLSTVPVPFSSSNIRD</sequence>
<gene>
    <name evidence="1" type="ORF">RRG08_005997</name>
</gene>
<evidence type="ECO:0000313" key="1">
    <source>
        <dbReference type="EMBL" id="KAK3713560.1"/>
    </source>
</evidence>
<protein>
    <submittedName>
        <fullName evidence="1">Uncharacterized protein</fullName>
    </submittedName>
</protein>
<name>A0AAE1CMY3_9GAST</name>
<accession>A0AAE1CMY3</accession>
<dbReference type="AlphaFoldDB" id="A0AAE1CMY3"/>
<dbReference type="EMBL" id="JAWDGP010007559">
    <property type="protein sequence ID" value="KAK3713560.1"/>
    <property type="molecule type" value="Genomic_DNA"/>
</dbReference>